<organism evidence="1 2">
    <name type="scientific">Rubroshorea leprosula</name>
    <dbReference type="NCBI Taxonomy" id="152421"/>
    <lineage>
        <taxon>Eukaryota</taxon>
        <taxon>Viridiplantae</taxon>
        <taxon>Streptophyta</taxon>
        <taxon>Embryophyta</taxon>
        <taxon>Tracheophyta</taxon>
        <taxon>Spermatophyta</taxon>
        <taxon>Magnoliopsida</taxon>
        <taxon>eudicotyledons</taxon>
        <taxon>Gunneridae</taxon>
        <taxon>Pentapetalae</taxon>
        <taxon>rosids</taxon>
        <taxon>malvids</taxon>
        <taxon>Malvales</taxon>
        <taxon>Dipterocarpaceae</taxon>
        <taxon>Rubroshorea</taxon>
    </lineage>
</organism>
<dbReference type="Proteomes" id="UP001054252">
    <property type="component" value="Unassembled WGS sequence"/>
</dbReference>
<sequence>MAIANLGNFTVCQPKPFLCTCSMLLVSPDSATIALLRSVSLAAAAGHAYASLDPGDVN</sequence>
<comment type="caution">
    <text evidence="1">The sequence shown here is derived from an EMBL/GenBank/DDBJ whole genome shotgun (WGS) entry which is preliminary data.</text>
</comment>
<keyword evidence="2" id="KW-1185">Reference proteome</keyword>
<evidence type="ECO:0000313" key="1">
    <source>
        <dbReference type="EMBL" id="GKV06068.1"/>
    </source>
</evidence>
<accession>A0AAV5J7U1</accession>
<protein>
    <submittedName>
        <fullName evidence="1">Uncharacterized protein</fullName>
    </submittedName>
</protein>
<evidence type="ECO:0000313" key="2">
    <source>
        <dbReference type="Proteomes" id="UP001054252"/>
    </source>
</evidence>
<dbReference type="EMBL" id="BPVZ01000024">
    <property type="protein sequence ID" value="GKV06068.1"/>
    <property type="molecule type" value="Genomic_DNA"/>
</dbReference>
<reference evidence="1 2" key="1">
    <citation type="journal article" date="2021" name="Commun. Biol.">
        <title>The genome of Shorea leprosula (Dipterocarpaceae) highlights the ecological relevance of drought in aseasonal tropical rainforests.</title>
        <authorList>
            <person name="Ng K.K.S."/>
            <person name="Kobayashi M.J."/>
            <person name="Fawcett J.A."/>
            <person name="Hatakeyama M."/>
            <person name="Paape T."/>
            <person name="Ng C.H."/>
            <person name="Ang C.C."/>
            <person name="Tnah L.H."/>
            <person name="Lee C.T."/>
            <person name="Nishiyama T."/>
            <person name="Sese J."/>
            <person name="O'Brien M.J."/>
            <person name="Copetti D."/>
            <person name="Mohd Noor M.I."/>
            <person name="Ong R.C."/>
            <person name="Putra M."/>
            <person name="Sireger I.Z."/>
            <person name="Indrioko S."/>
            <person name="Kosugi Y."/>
            <person name="Izuno A."/>
            <person name="Isagi Y."/>
            <person name="Lee S.L."/>
            <person name="Shimizu K.K."/>
        </authorList>
    </citation>
    <scope>NUCLEOTIDE SEQUENCE [LARGE SCALE GENOMIC DNA]</scope>
    <source>
        <strain evidence="1">214</strain>
    </source>
</reference>
<dbReference type="AlphaFoldDB" id="A0AAV5J7U1"/>
<gene>
    <name evidence="1" type="ORF">SLEP1_g17999</name>
</gene>
<proteinExistence type="predicted"/>
<name>A0AAV5J7U1_9ROSI</name>